<feature type="non-terminal residue" evidence="1">
    <location>
        <position position="104"/>
    </location>
</feature>
<sequence>NDLYSSVARQQQPFLPHRSELKTLFLCLSLHRLSKRLLVAYQIAFRQTSTLLVPLMAKTTIIQLPKSYFNVRNKRFLSLNKMRKRLEYLNCCKSLRVCWRMRIV</sequence>
<dbReference type="Proteomes" id="UP001233999">
    <property type="component" value="Unassembled WGS sequence"/>
</dbReference>
<accession>A0AAD8ERE7</accession>
<reference evidence="1" key="2">
    <citation type="submission" date="2023-05" db="EMBL/GenBank/DDBJ databases">
        <authorList>
            <person name="Fouks B."/>
        </authorList>
    </citation>
    <scope>NUCLEOTIDE SEQUENCE</scope>
    <source>
        <strain evidence="1">Stay&amp;Tobe</strain>
        <tissue evidence="1">Testes</tissue>
    </source>
</reference>
<protein>
    <submittedName>
        <fullName evidence="1">Uncharacterized protein</fullName>
    </submittedName>
</protein>
<organism evidence="1 2">
    <name type="scientific">Diploptera punctata</name>
    <name type="common">Pacific beetle cockroach</name>
    <dbReference type="NCBI Taxonomy" id="6984"/>
    <lineage>
        <taxon>Eukaryota</taxon>
        <taxon>Metazoa</taxon>
        <taxon>Ecdysozoa</taxon>
        <taxon>Arthropoda</taxon>
        <taxon>Hexapoda</taxon>
        <taxon>Insecta</taxon>
        <taxon>Pterygota</taxon>
        <taxon>Neoptera</taxon>
        <taxon>Polyneoptera</taxon>
        <taxon>Dictyoptera</taxon>
        <taxon>Blattodea</taxon>
        <taxon>Blaberoidea</taxon>
        <taxon>Blaberidae</taxon>
        <taxon>Diplopterinae</taxon>
        <taxon>Diploptera</taxon>
    </lineage>
</organism>
<comment type="caution">
    <text evidence="1">The sequence shown here is derived from an EMBL/GenBank/DDBJ whole genome shotgun (WGS) entry which is preliminary data.</text>
</comment>
<evidence type="ECO:0000313" key="2">
    <source>
        <dbReference type="Proteomes" id="UP001233999"/>
    </source>
</evidence>
<keyword evidence="2" id="KW-1185">Reference proteome</keyword>
<proteinExistence type="predicted"/>
<gene>
    <name evidence="1" type="ORF">L9F63_010515</name>
</gene>
<name>A0AAD8ERE7_DIPPU</name>
<feature type="non-terminal residue" evidence="1">
    <location>
        <position position="1"/>
    </location>
</feature>
<evidence type="ECO:0000313" key="1">
    <source>
        <dbReference type="EMBL" id="KAJ9599007.1"/>
    </source>
</evidence>
<reference evidence="1" key="1">
    <citation type="journal article" date="2023" name="IScience">
        <title>Live-bearing cockroach genome reveals convergent evolutionary mechanisms linked to viviparity in insects and beyond.</title>
        <authorList>
            <person name="Fouks B."/>
            <person name="Harrison M.C."/>
            <person name="Mikhailova A.A."/>
            <person name="Marchal E."/>
            <person name="English S."/>
            <person name="Carruthers M."/>
            <person name="Jennings E.C."/>
            <person name="Chiamaka E.L."/>
            <person name="Frigard R.A."/>
            <person name="Pippel M."/>
            <person name="Attardo G.M."/>
            <person name="Benoit J.B."/>
            <person name="Bornberg-Bauer E."/>
            <person name="Tobe S.S."/>
        </authorList>
    </citation>
    <scope>NUCLEOTIDE SEQUENCE</scope>
    <source>
        <strain evidence="1">Stay&amp;Tobe</strain>
    </source>
</reference>
<dbReference type="EMBL" id="JASPKZ010000840">
    <property type="protein sequence ID" value="KAJ9599007.1"/>
    <property type="molecule type" value="Genomic_DNA"/>
</dbReference>
<dbReference type="AlphaFoldDB" id="A0AAD8ERE7"/>